<dbReference type="InterPro" id="IPR035931">
    <property type="entry name" value="YlxR-like_sf"/>
</dbReference>
<gene>
    <name evidence="2" type="ORF">SCLAR_v1c09760</name>
</gene>
<dbReference type="Gene3D" id="3.30.1230.10">
    <property type="entry name" value="YlxR-like"/>
    <property type="match status" value="1"/>
</dbReference>
<evidence type="ECO:0000259" key="1">
    <source>
        <dbReference type="Pfam" id="PF04296"/>
    </source>
</evidence>
<dbReference type="InterPro" id="IPR037465">
    <property type="entry name" value="YlxR"/>
</dbReference>
<dbReference type="OrthoDB" id="9813251at2"/>
<accession>A0A1Y0L1S4</accession>
<dbReference type="PANTHER" id="PTHR34215">
    <property type="entry name" value="BLL0784 PROTEIN"/>
    <property type="match status" value="1"/>
</dbReference>
<name>A0A1Y0L1S4_9MOLU</name>
<proteinExistence type="predicted"/>
<dbReference type="Proteomes" id="UP000231179">
    <property type="component" value="Chromosome"/>
</dbReference>
<evidence type="ECO:0000313" key="2">
    <source>
        <dbReference type="EMBL" id="ATX71278.1"/>
    </source>
</evidence>
<dbReference type="Pfam" id="PF04296">
    <property type="entry name" value="YlxR"/>
    <property type="match status" value="1"/>
</dbReference>
<dbReference type="PANTHER" id="PTHR34215:SF1">
    <property type="entry name" value="YLXR DOMAIN-CONTAINING PROTEIN"/>
    <property type="match status" value="1"/>
</dbReference>
<dbReference type="RefSeq" id="WP_100254817.1">
    <property type="nucleotide sequence ID" value="NZ_CP015819.1"/>
</dbReference>
<dbReference type="AlphaFoldDB" id="A0A1Y0L1S4"/>
<dbReference type="SUPFAM" id="SSF64376">
    <property type="entry name" value="YlxR-like"/>
    <property type="match status" value="1"/>
</dbReference>
<keyword evidence="3" id="KW-1185">Reference proteome</keyword>
<organism evidence="2 3">
    <name type="scientific">Spiroplasma clarkii</name>
    <dbReference type="NCBI Taxonomy" id="2139"/>
    <lineage>
        <taxon>Bacteria</taxon>
        <taxon>Bacillati</taxon>
        <taxon>Mycoplasmatota</taxon>
        <taxon>Mollicutes</taxon>
        <taxon>Entomoplasmatales</taxon>
        <taxon>Spiroplasmataceae</taxon>
        <taxon>Spiroplasma</taxon>
    </lineage>
</organism>
<dbReference type="KEGG" id="scla:SCLARK_001411"/>
<sequence>MVNKQIILRKDVASNKMYPKQEMIRIVKNNEGQIFIDLSKKANGRGAYLKPDPQAVEKIKKTRALERCLKVKITPEIYDLILKEINDNWD</sequence>
<protein>
    <recommendedName>
        <fullName evidence="1">YlxR domain-containing protein</fullName>
    </recommendedName>
</protein>
<dbReference type="CDD" id="cd00279">
    <property type="entry name" value="YlxR"/>
    <property type="match status" value="1"/>
</dbReference>
<dbReference type="InterPro" id="IPR007393">
    <property type="entry name" value="YlxR_dom"/>
</dbReference>
<dbReference type="EMBL" id="CP024870">
    <property type="protein sequence ID" value="ATX71278.1"/>
    <property type="molecule type" value="Genomic_DNA"/>
</dbReference>
<evidence type="ECO:0000313" key="3">
    <source>
        <dbReference type="Proteomes" id="UP000231179"/>
    </source>
</evidence>
<dbReference type="NCBIfam" id="NF047356">
    <property type="entry name" value="RNA_bind_RnpM"/>
    <property type="match status" value="1"/>
</dbReference>
<reference evidence="2 3" key="1">
    <citation type="submission" date="2017-11" db="EMBL/GenBank/DDBJ databases">
        <title>Complete genome sequence of Spiroplasma clarkii CN-5 (DSM 19994).</title>
        <authorList>
            <person name="Tsai Y.-M."/>
            <person name="Chang A."/>
            <person name="Lo W.-S."/>
            <person name="Kuo C.-H."/>
        </authorList>
    </citation>
    <scope>NUCLEOTIDE SEQUENCE [LARGE SCALE GENOMIC DNA]</scope>
    <source>
        <strain evidence="2 3">CN-5</strain>
    </source>
</reference>
<feature type="domain" description="YlxR" evidence="1">
    <location>
        <begin position="9"/>
        <end position="81"/>
    </location>
</feature>